<dbReference type="InterPro" id="IPR013216">
    <property type="entry name" value="Methyltransf_11"/>
</dbReference>
<dbReference type="RefSeq" id="WP_167543975.1">
    <property type="nucleotide sequence ID" value="NZ_AP014705.1"/>
</dbReference>
<dbReference type="Proteomes" id="UP000061432">
    <property type="component" value="Plasmid pMaq22A_1p"/>
</dbReference>
<dbReference type="AlphaFoldDB" id="A0A0C6G0C1"/>
<feature type="domain" description="Methyltransferase type 11" evidence="4">
    <location>
        <begin position="50"/>
        <end position="143"/>
    </location>
</feature>
<dbReference type="PATRIC" id="fig|270351.10.peg.6206"/>
<organism evidence="5 6">
    <name type="scientific">Methylobacterium aquaticum</name>
    <dbReference type="NCBI Taxonomy" id="270351"/>
    <lineage>
        <taxon>Bacteria</taxon>
        <taxon>Pseudomonadati</taxon>
        <taxon>Pseudomonadota</taxon>
        <taxon>Alphaproteobacteria</taxon>
        <taxon>Hyphomicrobiales</taxon>
        <taxon>Methylobacteriaceae</taxon>
        <taxon>Methylobacterium</taxon>
    </lineage>
</organism>
<dbReference type="Pfam" id="PF08241">
    <property type="entry name" value="Methyltransf_11"/>
    <property type="match status" value="1"/>
</dbReference>
<dbReference type="KEGG" id="maqu:Maq22A_1p34445"/>
<dbReference type="PANTHER" id="PTHR44942:SF4">
    <property type="entry name" value="METHYLTRANSFERASE TYPE 11 DOMAIN-CONTAINING PROTEIN"/>
    <property type="match status" value="1"/>
</dbReference>
<protein>
    <submittedName>
        <fullName evidence="5">SAM-dependent methyltransferases</fullName>
    </submittedName>
</protein>
<dbReference type="GO" id="GO:0032259">
    <property type="term" value="P:methylation"/>
    <property type="evidence" value="ECO:0007669"/>
    <property type="project" value="UniProtKB-KW"/>
</dbReference>
<keyword evidence="2 5" id="KW-0489">Methyltransferase</keyword>
<evidence type="ECO:0000313" key="5">
    <source>
        <dbReference type="EMBL" id="BAQ49160.1"/>
    </source>
</evidence>
<dbReference type="PANTHER" id="PTHR44942">
    <property type="entry name" value="METHYLTRANSF_11 DOMAIN-CONTAINING PROTEIN"/>
    <property type="match status" value="1"/>
</dbReference>
<evidence type="ECO:0000256" key="3">
    <source>
        <dbReference type="ARBA" id="ARBA00022679"/>
    </source>
</evidence>
<name>A0A0C6G0C1_9HYPH</name>
<gene>
    <name evidence="5" type="primary">smtA</name>
    <name evidence="5" type="ORF">Maq22A_1p34445</name>
</gene>
<evidence type="ECO:0000256" key="2">
    <source>
        <dbReference type="ARBA" id="ARBA00022603"/>
    </source>
</evidence>
<keyword evidence="5" id="KW-0614">Plasmid</keyword>
<proteinExistence type="inferred from homology"/>
<dbReference type="CDD" id="cd02440">
    <property type="entry name" value="AdoMet_MTases"/>
    <property type="match status" value="1"/>
</dbReference>
<accession>A0A0C6G0C1</accession>
<comment type="similarity">
    <text evidence="1">Belongs to the methyltransferase superfamily.</text>
</comment>
<reference evidence="5 6" key="1">
    <citation type="journal article" date="2015" name="Genome Announc.">
        <title>Complete Genome Sequence of Methylobacterium aquaticum Strain 22A, Isolated from Racomitrium japonicum Moss.</title>
        <authorList>
            <person name="Tani A."/>
            <person name="Ogura Y."/>
            <person name="Hayashi T."/>
            <person name="Kimbara K."/>
        </authorList>
    </citation>
    <scope>NUCLEOTIDE SEQUENCE [LARGE SCALE GENOMIC DNA]</scope>
    <source>
        <strain evidence="5 6">MA-22A</strain>
        <plasmid evidence="6">Plasmid pMaq22A_1p DNA</plasmid>
    </source>
</reference>
<keyword evidence="3 5" id="KW-0808">Transferase</keyword>
<dbReference type="EMBL" id="AP014705">
    <property type="protein sequence ID" value="BAQ49160.1"/>
    <property type="molecule type" value="Genomic_DNA"/>
</dbReference>
<evidence type="ECO:0000313" key="6">
    <source>
        <dbReference type="Proteomes" id="UP000061432"/>
    </source>
</evidence>
<dbReference type="SUPFAM" id="SSF53335">
    <property type="entry name" value="S-adenosyl-L-methionine-dependent methyltransferases"/>
    <property type="match status" value="1"/>
</dbReference>
<sequence>MDKIYIKYADQAMPFTGERFTSLLAHSQIEAEHVHRYLLARKFCENKSVLDIACGEGYGSWILSKVANSVLGVDVDAATIKHADTFYKQNNLHFMIGDARKIPCQDHSIDVVVSFETIEHICEHNIFISELKRVLKSNGTLIISSPDCNVYSSDDKTNNPYHLKELSKDEFLEFLSNNFLNVAQFSQQALIGSLIVPDNNTSSNLIVFERKSIDIVEEHNHLASSPYSLIIASDSDSIPVFTSAFIEISEYGFIMSEHKTLMSNAKRQAENADFEPSNLLNQFSEVRQKIHDIYTQPDKSDRQIISDLSNLFLESEKIYQARVREIQNSIDAIKRTSNDRAGAILHLEGVIKTMKEGNDLP</sequence>
<geneLocation type="plasmid" evidence="6">
    <name>pMaq22A_1p DNA</name>
</geneLocation>
<evidence type="ECO:0000259" key="4">
    <source>
        <dbReference type="Pfam" id="PF08241"/>
    </source>
</evidence>
<evidence type="ECO:0000256" key="1">
    <source>
        <dbReference type="ARBA" id="ARBA00008361"/>
    </source>
</evidence>
<reference evidence="6" key="2">
    <citation type="submission" date="2015-01" db="EMBL/GenBank/DDBJ databases">
        <title>Complete genome sequence of Methylobacterium aquaticum strain 22A.</title>
        <authorList>
            <person name="Tani A."/>
            <person name="Ogura Y."/>
            <person name="Hayashi T."/>
        </authorList>
    </citation>
    <scope>NUCLEOTIDE SEQUENCE [LARGE SCALE GENOMIC DNA]</scope>
    <source>
        <strain evidence="6">MA-22A</strain>
        <plasmid evidence="6">Plasmid pMaq22A_1p DNA</plasmid>
    </source>
</reference>
<dbReference type="InterPro" id="IPR029063">
    <property type="entry name" value="SAM-dependent_MTases_sf"/>
</dbReference>
<dbReference type="InterPro" id="IPR051052">
    <property type="entry name" value="Diverse_substrate_MTase"/>
</dbReference>
<dbReference type="Gene3D" id="3.40.50.150">
    <property type="entry name" value="Vaccinia Virus protein VP39"/>
    <property type="match status" value="1"/>
</dbReference>
<dbReference type="GO" id="GO:0008757">
    <property type="term" value="F:S-adenosylmethionine-dependent methyltransferase activity"/>
    <property type="evidence" value="ECO:0007669"/>
    <property type="project" value="InterPro"/>
</dbReference>